<protein>
    <submittedName>
        <fullName evidence="2">Uncharacterized protein</fullName>
    </submittedName>
</protein>
<dbReference type="EMBL" id="BT087001">
    <property type="protein sequence ID" value="ACR37354.1"/>
    <property type="molecule type" value="mRNA"/>
</dbReference>
<dbReference type="AlphaFoldDB" id="C4J0X1"/>
<sequence>MMLVLLRAVHRRRRRGVTRGRRVREGPRRVHLQRLHRLAVLLHGRAPGRRRRGPAYAAAAGVERRARRHPPLRPPRLPVHVHVHVHVRRRRRWVPPNLV</sequence>
<dbReference type="EMBL" id="BT084468">
    <property type="protein sequence ID" value="ACR34821.1"/>
    <property type="molecule type" value="mRNA"/>
</dbReference>
<reference evidence="2" key="2">
    <citation type="submission" date="2012-06" db="EMBL/GenBank/DDBJ databases">
        <authorList>
            <person name="Yu Y."/>
            <person name="Currie J."/>
            <person name="Lomeli R."/>
            <person name="Angelova A."/>
            <person name="Collura K."/>
            <person name="Wissotski M."/>
            <person name="Campos D."/>
            <person name="Kudrna D."/>
            <person name="Golser W."/>
            <person name="Ashely E."/>
            <person name="Descour A."/>
            <person name="Fernandes J."/>
            <person name="Soderlund C."/>
            <person name="Walbot V."/>
        </authorList>
    </citation>
    <scope>NUCLEOTIDE SEQUENCE</scope>
    <source>
        <strain evidence="2">B73</strain>
    </source>
</reference>
<evidence type="ECO:0000256" key="1">
    <source>
        <dbReference type="SAM" id="MobiDB-lite"/>
    </source>
</evidence>
<reference evidence="2" key="1">
    <citation type="journal article" date="2009" name="PLoS Genet.">
        <title>Sequencing, mapping, and analysis of 27,455 maize full-length cDNAs.</title>
        <authorList>
            <person name="Soderlund C."/>
            <person name="Descour A."/>
            <person name="Kudrna D."/>
            <person name="Bomhoff M."/>
            <person name="Boyd L."/>
            <person name="Currie J."/>
            <person name="Angelova A."/>
            <person name="Collura K."/>
            <person name="Wissotski M."/>
            <person name="Ashley E."/>
            <person name="Morrow D."/>
            <person name="Fernandes J."/>
            <person name="Walbot V."/>
            <person name="Yu Y."/>
        </authorList>
    </citation>
    <scope>NUCLEOTIDE SEQUENCE</scope>
    <source>
        <strain evidence="2">B73</strain>
    </source>
</reference>
<proteinExistence type="evidence at transcript level"/>
<feature type="region of interest" description="Disordered" evidence="1">
    <location>
        <begin position="48"/>
        <end position="75"/>
    </location>
</feature>
<name>C4J0X1_MAIZE</name>
<organism evidence="2">
    <name type="scientific">Zea mays</name>
    <name type="common">Maize</name>
    <dbReference type="NCBI Taxonomy" id="4577"/>
    <lineage>
        <taxon>Eukaryota</taxon>
        <taxon>Viridiplantae</taxon>
        <taxon>Streptophyta</taxon>
        <taxon>Embryophyta</taxon>
        <taxon>Tracheophyta</taxon>
        <taxon>Spermatophyta</taxon>
        <taxon>Magnoliopsida</taxon>
        <taxon>Liliopsida</taxon>
        <taxon>Poales</taxon>
        <taxon>Poaceae</taxon>
        <taxon>PACMAD clade</taxon>
        <taxon>Panicoideae</taxon>
        <taxon>Andropogonodae</taxon>
        <taxon>Andropogoneae</taxon>
        <taxon>Tripsacinae</taxon>
        <taxon>Zea</taxon>
    </lineage>
</organism>
<evidence type="ECO:0000313" key="2">
    <source>
        <dbReference type="EMBL" id="ACR34821.1"/>
    </source>
</evidence>
<accession>C4J0X1</accession>